<gene>
    <name evidence="1" type="ORF">CC86DRAFT_458619</name>
</gene>
<protein>
    <recommendedName>
        <fullName evidence="3">F-box domain-containing protein</fullName>
    </recommendedName>
</protein>
<organism evidence="1 2">
    <name type="scientific">Ophiobolus disseminans</name>
    <dbReference type="NCBI Taxonomy" id="1469910"/>
    <lineage>
        <taxon>Eukaryota</taxon>
        <taxon>Fungi</taxon>
        <taxon>Dikarya</taxon>
        <taxon>Ascomycota</taxon>
        <taxon>Pezizomycotina</taxon>
        <taxon>Dothideomycetes</taxon>
        <taxon>Pleosporomycetidae</taxon>
        <taxon>Pleosporales</taxon>
        <taxon>Pleosporineae</taxon>
        <taxon>Phaeosphaeriaceae</taxon>
        <taxon>Ophiobolus</taxon>
    </lineage>
</organism>
<evidence type="ECO:0000313" key="1">
    <source>
        <dbReference type="EMBL" id="KAF2822106.1"/>
    </source>
</evidence>
<evidence type="ECO:0000313" key="2">
    <source>
        <dbReference type="Proteomes" id="UP000799424"/>
    </source>
</evidence>
<keyword evidence="2" id="KW-1185">Reference proteome</keyword>
<sequence>MKHKLSNSKVFKRWGESNKRATAMEVYNVEFSPIYKLHPELLLTILGLLSMTDHLCLCLYSRWFASLIQRLHRQSKTKACRHDKLELQARLVDDRFFRLADTENVHAKKLLCSSCRKPHRRSKFQPQELTLHAHTRRCKGHTSPFKPCPHTEISYTQILDSLSHKGRFTPRLCSTWPNYFSCRLKPSIFRCATTGTVFYKSKPMHKRFPKEREVSRLDIQDYMAELAEQICRHMRTEDSAFMRRVMETSTLKMPYTMGMLFAPPGASNSMDIYCSARYCSTRVAISRWPDHGGGALVARVYLFLNQTTRSKSLVYLKHKISLFYSQAENTYYSTEAEPALSLKLICYVRHRSEKAKHMACRLWLILTVADNDCGYELAPAVYFTLST</sequence>
<dbReference type="EMBL" id="MU006235">
    <property type="protein sequence ID" value="KAF2822106.1"/>
    <property type="molecule type" value="Genomic_DNA"/>
</dbReference>
<evidence type="ECO:0008006" key="3">
    <source>
        <dbReference type="Google" id="ProtNLM"/>
    </source>
</evidence>
<name>A0A6A6ZMH0_9PLEO</name>
<reference evidence="1" key="1">
    <citation type="journal article" date="2020" name="Stud. Mycol.">
        <title>101 Dothideomycetes genomes: a test case for predicting lifestyles and emergence of pathogens.</title>
        <authorList>
            <person name="Haridas S."/>
            <person name="Albert R."/>
            <person name="Binder M."/>
            <person name="Bloem J."/>
            <person name="Labutti K."/>
            <person name="Salamov A."/>
            <person name="Andreopoulos B."/>
            <person name="Baker S."/>
            <person name="Barry K."/>
            <person name="Bills G."/>
            <person name="Bluhm B."/>
            <person name="Cannon C."/>
            <person name="Castanera R."/>
            <person name="Culley D."/>
            <person name="Daum C."/>
            <person name="Ezra D."/>
            <person name="Gonzalez J."/>
            <person name="Henrissat B."/>
            <person name="Kuo A."/>
            <person name="Liang C."/>
            <person name="Lipzen A."/>
            <person name="Lutzoni F."/>
            <person name="Magnuson J."/>
            <person name="Mondo S."/>
            <person name="Nolan M."/>
            <person name="Ohm R."/>
            <person name="Pangilinan J."/>
            <person name="Park H.-J."/>
            <person name="Ramirez L."/>
            <person name="Alfaro M."/>
            <person name="Sun H."/>
            <person name="Tritt A."/>
            <person name="Yoshinaga Y."/>
            <person name="Zwiers L.-H."/>
            <person name="Turgeon B."/>
            <person name="Goodwin S."/>
            <person name="Spatafora J."/>
            <person name="Crous P."/>
            <person name="Grigoriev I."/>
        </authorList>
    </citation>
    <scope>NUCLEOTIDE SEQUENCE</scope>
    <source>
        <strain evidence="1">CBS 113818</strain>
    </source>
</reference>
<proteinExistence type="predicted"/>
<dbReference type="Proteomes" id="UP000799424">
    <property type="component" value="Unassembled WGS sequence"/>
</dbReference>
<dbReference type="OrthoDB" id="3792649at2759"/>
<accession>A0A6A6ZMH0</accession>
<dbReference type="AlphaFoldDB" id="A0A6A6ZMH0"/>